<sequence length="192" mass="20949">MTSRRSSRSVSKPTSRCSRTRAWHRNPFFHSLVFSISQEPRFMFASLIHPRVLTALALLVAGAGLSITAWQGPESAMLVPRIVLTIWCVMALAILVGELIRQAPRQPKASPRGARSPLPLLMAAVLVAAVATASLGFLIPALPLVALTLWLFRIRRPLPLVLGTIVIGGGLWFLFHHVLMIRLPALLTSGLV</sequence>
<keyword evidence="1" id="KW-1133">Transmembrane helix</keyword>
<accession>A0A640WEJ2</accession>
<evidence type="ECO:0000259" key="2">
    <source>
        <dbReference type="Pfam" id="PF07331"/>
    </source>
</evidence>
<protein>
    <submittedName>
        <fullName evidence="3">Tripartite tricarboxylate transporter TctB family protein</fullName>
    </submittedName>
</protein>
<reference evidence="3 4" key="1">
    <citation type="submission" date="2019-08" db="EMBL/GenBank/DDBJ databases">
        <title>Bioinformatics analysis of the strain L3 and L5.</title>
        <authorList>
            <person name="Li X."/>
        </authorList>
    </citation>
    <scope>NUCLEOTIDE SEQUENCE [LARGE SCALE GENOMIC DNA]</scope>
    <source>
        <strain evidence="3 4">L3</strain>
    </source>
</reference>
<dbReference type="EMBL" id="VTPX01000004">
    <property type="protein sequence ID" value="KAA0018573.1"/>
    <property type="molecule type" value="Genomic_DNA"/>
</dbReference>
<feature type="transmembrane region" description="Helical" evidence="1">
    <location>
        <begin position="78"/>
        <end position="100"/>
    </location>
</feature>
<keyword evidence="1" id="KW-0812">Transmembrane</keyword>
<dbReference type="AlphaFoldDB" id="A0A640WEJ2"/>
<name>A0A640WEJ2_9GAMM</name>
<comment type="caution">
    <text evidence="3">The sequence shown here is derived from an EMBL/GenBank/DDBJ whole genome shotgun (WGS) entry which is preliminary data.</text>
</comment>
<keyword evidence="4" id="KW-1185">Reference proteome</keyword>
<feature type="transmembrane region" description="Helical" evidence="1">
    <location>
        <begin position="52"/>
        <end position="72"/>
    </location>
</feature>
<feature type="domain" description="DUF1468" evidence="2">
    <location>
        <begin position="55"/>
        <end position="184"/>
    </location>
</feature>
<evidence type="ECO:0000313" key="4">
    <source>
        <dbReference type="Proteomes" id="UP000466024"/>
    </source>
</evidence>
<keyword evidence="1" id="KW-0472">Membrane</keyword>
<dbReference type="Proteomes" id="UP000466024">
    <property type="component" value="Unassembled WGS sequence"/>
</dbReference>
<gene>
    <name evidence="3" type="ORF">F0A16_08615</name>
</gene>
<evidence type="ECO:0000256" key="1">
    <source>
        <dbReference type="SAM" id="Phobius"/>
    </source>
</evidence>
<dbReference type="InterPro" id="IPR009936">
    <property type="entry name" value="DUF1468"/>
</dbReference>
<feature type="transmembrane region" description="Helical" evidence="1">
    <location>
        <begin position="120"/>
        <end position="152"/>
    </location>
</feature>
<organism evidence="3 4">
    <name type="scientific">Salinicola corii</name>
    <dbReference type="NCBI Taxonomy" id="2606937"/>
    <lineage>
        <taxon>Bacteria</taxon>
        <taxon>Pseudomonadati</taxon>
        <taxon>Pseudomonadota</taxon>
        <taxon>Gammaproteobacteria</taxon>
        <taxon>Oceanospirillales</taxon>
        <taxon>Halomonadaceae</taxon>
        <taxon>Salinicola</taxon>
    </lineage>
</organism>
<dbReference type="Pfam" id="PF07331">
    <property type="entry name" value="TctB"/>
    <property type="match status" value="1"/>
</dbReference>
<evidence type="ECO:0000313" key="3">
    <source>
        <dbReference type="EMBL" id="KAA0018573.1"/>
    </source>
</evidence>
<proteinExistence type="predicted"/>
<feature type="transmembrane region" description="Helical" evidence="1">
    <location>
        <begin position="158"/>
        <end position="175"/>
    </location>
</feature>